<keyword evidence="4" id="KW-1185">Reference proteome</keyword>
<evidence type="ECO:0000313" key="3">
    <source>
        <dbReference type="EMBL" id="KOC65294.1"/>
    </source>
</evidence>
<proteinExistence type="predicted"/>
<sequence>MGESLNKRIENLRKQSRLLLAQADKNSKKVKREIKKINSQNLSFGENYRDHVGERNSWKLRNDSSGVAGALCQNYYCSSPNQTLTSMPNKSTIKRVLVSSKKHSENQHYSENISRKPVKECYCNIDTKKVQLRSRRTQHKQSSPCKCCKSHVNFTAVPVEYNFEKPTVTSPISCETLRRVEKIDYAPRSQFLRNVRSKVSLLQTAAATGDSPESCSRSQHYHEFMARKNIHNADPMHQLRTDDKKSQTSNHLTKYIPVRSETTEESSSSEAENIDRSSKGVHVPLKKHSKPKVLVKRTLSSKTSVPDVKKTKPSSKVATKSKKTVSSKECQYCDKNKPEHSKNVLQRDNYTESEDYQGTVCTNRLPKESDREFLSEREMRELKKFREQNYFDTHGSNHTLVSSKSSGSLEQYLLNDRLFPEHTGRIHKKDLVVTMPPCATTQRKRIHYFPRYIVRQEKSNFNGNCKKKRCQTCPLTGHAIDLGITKIRPPLNSLALKYQKRLP</sequence>
<dbReference type="Proteomes" id="UP000053825">
    <property type="component" value="Unassembled WGS sequence"/>
</dbReference>
<evidence type="ECO:0000256" key="1">
    <source>
        <dbReference type="SAM" id="Coils"/>
    </source>
</evidence>
<dbReference type="AlphaFoldDB" id="A0A0L7R387"/>
<dbReference type="OrthoDB" id="10002384at2759"/>
<gene>
    <name evidence="3" type="ORF">WH47_09873</name>
</gene>
<name>A0A0L7R387_9HYME</name>
<feature type="compositionally biased region" description="Basic residues" evidence="2">
    <location>
        <begin position="284"/>
        <end position="295"/>
    </location>
</feature>
<protein>
    <submittedName>
        <fullName evidence="3">Uncharacterized protein</fullName>
    </submittedName>
</protein>
<feature type="coiled-coil region" evidence="1">
    <location>
        <begin position="2"/>
        <end position="40"/>
    </location>
</feature>
<keyword evidence="1" id="KW-0175">Coiled coil</keyword>
<accession>A0A0L7R387</accession>
<evidence type="ECO:0000313" key="4">
    <source>
        <dbReference type="Proteomes" id="UP000053825"/>
    </source>
</evidence>
<evidence type="ECO:0000256" key="2">
    <source>
        <dbReference type="SAM" id="MobiDB-lite"/>
    </source>
</evidence>
<feature type="region of interest" description="Disordered" evidence="2">
    <location>
        <begin position="231"/>
        <end position="322"/>
    </location>
</feature>
<dbReference type="EMBL" id="KQ414663">
    <property type="protein sequence ID" value="KOC65294.1"/>
    <property type="molecule type" value="Genomic_DNA"/>
</dbReference>
<dbReference type="STRING" id="597456.A0A0L7R387"/>
<organism evidence="3 4">
    <name type="scientific">Habropoda laboriosa</name>
    <dbReference type="NCBI Taxonomy" id="597456"/>
    <lineage>
        <taxon>Eukaryota</taxon>
        <taxon>Metazoa</taxon>
        <taxon>Ecdysozoa</taxon>
        <taxon>Arthropoda</taxon>
        <taxon>Hexapoda</taxon>
        <taxon>Insecta</taxon>
        <taxon>Pterygota</taxon>
        <taxon>Neoptera</taxon>
        <taxon>Endopterygota</taxon>
        <taxon>Hymenoptera</taxon>
        <taxon>Apocrita</taxon>
        <taxon>Aculeata</taxon>
        <taxon>Apoidea</taxon>
        <taxon>Anthophila</taxon>
        <taxon>Apidae</taxon>
        <taxon>Habropoda</taxon>
    </lineage>
</organism>
<feature type="compositionally biased region" description="Basic and acidic residues" evidence="2">
    <location>
        <begin position="237"/>
        <end position="246"/>
    </location>
</feature>
<reference evidence="3 4" key="1">
    <citation type="submission" date="2015-07" db="EMBL/GenBank/DDBJ databases">
        <title>The genome of Habropoda laboriosa.</title>
        <authorList>
            <person name="Pan H."/>
            <person name="Kapheim K."/>
        </authorList>
    </citation>
    <scope>NUCLEOTIDE SEQUENCE [LARGE SCALE GENOMIC DNA]</scope>
    <source>
        <strain evidence="3">0110345459</strain>
    </source>
</reference>